<keyword evidence="2" id="KW-1185">Reference proteome</keyword>
<dbReference type="OrthoDB" id="2275774at2759"/>
<comment type="caution">
    <text evidence="1">The sequence shown here is derived from an EMBL/GenBank/DDBJ whole genome shotgun (WGS) entry which is preliminary data.</text>
</comment>
<gene>
    <name evidence="1" type="ORF">RFULGI_LOCUS13545</name>
</gene>
<evidence type="ECO:0000313" key="2">
    <source>
        <dbReference type="Proteomes" id="UP000789396"/>
    </source>
</evidence>
<feature type="non-terminal residue" evidence="1">
    <location>
        <position position="187"/>
    </location>
</feature>
<accession>A0A9N9IVF0</accession>
<name>A0A9N9IVF0_9GLOM</name>
<proteinExistence type="predicted"/>
<organism evidence="1 2">
    <name type="scientific">Racocetra fulgida</name>
    <dbReference type="NCBI Taxonomy" id="60492"/>
    <lineage>
        <taxon>Eukaryota</taxon>
        <taxon>Fungi</taxon>
        <taxon>Fungi incertae sedis</taxon>
        <taxon>Mucoromycota</taxon>
        <taxon>Glomeromycotina</taxon>
        <taxon>Glomeromycetes</taxon>
        <taxon>Diversisporales</taxon>
        <taxon>Gigasporaceae</taxon>
        <taxon>Racocetra</taxon>
    </lineage>
</organism>
<evidence type="ECO:0000313" key="1">
    <source>
        <dbReference type="EMBL" id="CAG8750291.1"/>
    </source>
</evidence>
<dbReference type="EMBL" id="CAJVPZ010036016">
    <property type="protein sequence ID" value="CAG8750291.1"/>
    <property type="molecule type" value="Genomic_DNA"/>
</dbReference>
<protein>
    <submittedName>
        <fullName evidence="1">11488_t:CDS:1</fullName>
    </submittedName>
</protein>
<sequence length="187" mass="21598">SIDTLLEIFSYGDIDPSDYHSDNSESDDDEDSHFAAIRADDYLLWQRTPYLDEFRQKKKARMEEFLNVKGKLDQHFENLAQKYSIHDLEIEMYKYCSKINSTYMKVPELITLHGASTNPDFPVELFQIPGRYNGDGLNLQIPDIPDSCDHCVDANPINNGDIECQNKRGLEDNDIEQLKKRKILSSS</sequence>
<dbReference type="Proteomes" id="UP000789396">
    <property type="component" value="Unassembled WGS sequence"/>
</dbReference>
<dbReference type="AlphaFoldDB" id="A0A9N9IVF0"/>
<reference evidence="1" key="1">
    <citation type="submission" date="2021-06" db="EMBL/GenBank/DDBJ databases">
        <authorList>
            <person name="Kallberg Y."/>
            <person name="Tangrot J."/>
            <person name="Rosling A."/>
        </authorList>
    </citation>
    <scope>NUCLEOTIDE SEQUENCE</scope>
    <source>
        <strain evidence="1">IN212</strain>
    </source>
</reference>